<gene>
    <name evidence="2" type="ORF">PC117_g12645</name>
</gene>
<reference evidence="2" key="1">
    <citation type="submission" date="2018-10" db="EMBL/GenBank/DDBJ databases">
        <title>Effector identification in a new, highly contiguous assembly of the strawberry crown rot pathogen Phytophthora cactorum.</title>
        <authorList>
            <person name="Armitage A.D."/>
            <person name="Nellist C.F."/>
            <person name="Bates H."/>
            <person name="Vickerstaff R.J."/>
            <person name="Harrison R.J."/>
        </authorList>
    </citation>
    <scope>NUCLEOTIDE SEQUENCE</scope>
    <source>
        <strain evidence="2">4040</strain>
    </source>
</reference>
<evidence type="ECO:0000313" key="2">
    <source>
        <dbReference type="EMBL" id="KAG2934472.1"/>
    </source>
</evidence>
<dbReference type="Proteomes" id="UP000736787">
    <property type="component" value="Unassembled WGS sequence"/>
</dbReference>
<evidence type="ECO:0000313" key="3">
    <source>
        <dbReference type="Proteomes" id="UP000736787"/>
    </source>
</evidence>
<dbReference type="VEuPathDB" id="FungiDB:PC110_g7488"/>
<accession>A0A8T1D6K3</accession>
<sequence length="159" mass="17234">MVAAARSARRKEEPFQVIIDVDHDTIFASAGSANLTAAAWNRNDEFLRTKILFELLYENCAPTDPRIDLTPTKGTPFGSEPTVSEFHSQDTDSQIGPTNAQDAPADHDMHSAQNTPGESPRVVTQGGDMDRNDTQVSHHAQDPRVVTAADVGDAASMEM</sequence>
<feature type="compositionally biased region" description="Polar residues" evidence="1">
    <location>
        <begin position="81"/>
        <end position="101"/>
    </location>
</feature>
<name>A0A8T1D6K3_9STRA</name>
<organism evidence="2 3">
    <name type="scientific">Phytophthora cactorum</name>
    <dbReference type="NCBI Taxonomy" id="29920"/>
    <lineage>
        <taxon>Eukaryota</taxon>
        <taxon>Sar</taxon>
        <taxon>Stramenopiles</taxon>
        <taxon>Oomycota</taxon>
        <taxon>Peronosporomycetes</taxon>
        <taxon>Peronosporales</taxon>
        <taxon>Peronosporaceae</taxon>
        <taxon>Phytophthora</taxon>
    </lineage>
</organism>
<dbReference type="EMBL" id="RCMK01000352">
    <property type="protein sequence ID" value="KAG2934472.1"/>
    <property type="molecule type" value="Genomic_DNA"/>
</dbReference>
<protein>
    <recommendedName>
        <fullName evidence="4">Phospholipase D-like domain-containing protein</fullName>
    </recommendedName>
</protein>
<dbReference type="AlphaFoldDB" id="A0A8T1D6K3"/>
<feature type="region of interest" description="Disordered" evidence="1">
    <location>
        <begin position="64"/>
        <end position="159"/>
    </location>
</feature>
<proteinExistence type="predicted"/>
<comment type="caution">
    <text evidence="2">The sequence shown here is derived from an EMBL/GenBank/DDBJ whole genome shotgun (WGS) entry which is preliminary data.</text>
</comment>
<evidence type="ECO:0000256" key="1">
    <source>
        <dbReference type="SAM" id="MobiDB-lite"/>
    </source>
</evidence>
<evidence type="ECO:0008006" key="4">
    <source>
        <dbReference type="Google" id="ProtNLM"/>
    </source>
</evidence>